<dbReference type="VEuPathDB" id="FungiDB:VP01_2286g3"/>
<organism evidence="1 2">
    <name type="scientific">Puccinia sorghi</name>
    <dbReference type="NCBI Taxonomy" id="27349"/>
    <lineage>
        <taxon>Eukaryota</taxon>
        <taxon>Fungi</taxon>
        <taxon>Dikarya</taxon>
        <taxon>Basidiomycota</taxon>
        <taxon>Pucciniomycotina</taxon>
        <taxon>Pucciniomycetes</taxon>
        <taxon>Pucciniales</taxon>
        <taxon>Pucciniaceae</taxon>
        <taxon>Puccinia</taxon>
    </lineage>
</organism>
<name>A0A0L6V7Z9_9BASI</name>
<dbReference type="Proteomes" id="UP000037035">
    <property type="component" value="Unassembled WGS sequence"/>
</dbReference>
<proteinExistence type="predicted"/>
<dbReference type="InterPro" id="IPR036188">
    <property type="entry name" value="FAD/NAD-bd_sf"/>
</dbReference>
<dbReference type="EMBL" id="LAVV01007154">
    <property type="protein sequence ID" value="KNZ56921.1"/>
    <property type="molecule type" value="Genomic_DNA"/>
</dbReference>
<comment type="caution">
    <text evidence="1">The sequence shown here is derived from an EMBL/GenBank/DDBJ whole genome shotgun (WGS) entry which is preliminary data.</text>
</comment>
<protein>
    <recommendedName>
        <fullName evidence="3">GAG-pre-integrase domain-containing protein</fullName>
    </recommendedName>
</protein>
<dbReference type="AlphaFoldDB" id="A0A0L6V7Z9"/>
<evidence type="ECO:0000313" key="2">
    <source>
        <dbReference type="Proteomes" id="UP000037035"/>
    </source>
</evidence>
<dbReference type="Gene3D" id="3.50.50.60">
    <property type="entry name" value="FAD/NAD(P)-binding domain"/>
    <property type="match status" value="1"/>
</dbReference>
<dbReference type="OrthoDB" id="38045at2759"/>
<evidence type="ECO:0008006" key="3">
    <source>
        <dbReference type="Google" id="ProtNLM"/>
    </source>
</evidence>
<sequence length="321" mass="36690">MSSAAATAETCSYRLAYISSTMCTLRFAGMNSTIIAVKRVYFCEASRSTLLSIAAFKKSNACFQVGQNFDTIDLVTPTGQILLHSRFEPSSAWPVTILLQAPITPNNAIVSHCLTSFNNVIEMNNIFKSPHGIESSQFTWNHNELTNDKRTLLFWNCLFGHVSLRQIQRLVKLKFGYGLPDFMPTGLIKCPICVICKATQTSVLGLSKWKHKKLSVVAVDIIHIHMQTYANEDIQENENSEDELTVWRRVMCRLRCLMLLHIHVIFSHYQYFDDMINEALPNDSDWLTHQRISYVRSKNSWVAYPYQVKLSPHLLACHFCN</sequence>
<keyword evidence="2" id="KW-1185">Reference proteome</keyword>
<reference evidence="1 2" key="1">
    <citation type="submission" date="2015-08" db="EMBL/GenBank/DDBJ databases">
        <title>Next Generation Sequencing and Analysis of the Genome of Puccinia sorghi L Schw, the Causal Agent of Maize Common Rust.</title>
        <authorList>
            <person name="Rochi L."/>
            <person name="Burguener G."/>
            <person name="Darino M."/>
            <person name="Turjanski A."/>
            <person name="Kreff E."/>
            <person name="Dieguez M.J."/>
            <person name="Sacco F."/>
        </authorList>
    </citation>
    <scope>NUCLEOTIDE SEQUENCE [LARGE SCALE GENOMIC DNA]</scope>
    <source>
        <strain evidence="1 2">RO10H11247</strain>
    </source>
</reference>
<gene>
    <name evidence="1" type="ORF">VP01_2286g3</name>
</gene>
<accession>A0A0L6V7Z9</accession>
<evidence type="ECO:0000313" key="1">
    <source>
        <dbReference type="EMBL" id="KNZ56921.1"/>
    </source>
</evidence>